<feature type="domain" description="Gfo/Idh/MocA-like oxidoreductase N-terminal" evidence="1">
    <location>
        <begin position="1"/>
        <end position="116"/>
    </location>
</feature>
<dbReference type="AlphaFoldDB" id="A0A1Y5X665"/>
<dbReference type="Pfam" id="PF01408">
    <property type="entry name" value="GFO_IDH_MocA"/>
    <property type="match status" value="1"/>
</dbReference>
<dbReference type="InterPro" id="IPR036291">
    <property type="entry name" value="NAD(P)-bd_dom_sf"/>
</dbReference>
<dbReference type="PANTHER" id="PTHR43377">
    <property type="entry name" value="BILIVERDIN REDUCTASE A"/>
    <property type="match status" value="1"/>
</dbReference>
<reference evidence="3 4" key="1">
    <citation type="submission" date="2017-04" db="EMBL/GenBank/DDBJ databases">
        <authorList>
            <person name="Afonso C.L."/>
            <person name="Miller P.J."/>
            <person name="Scott M.A."/>
            <person name="Spackman E."/>
            <person name="Goraichik I."/>
            <person name="Dimitrov K.M."/>
            <person name="Suarez D.L."/>
            <person name="Swayne D.E."/>
        </authorList>
    </citation>
    <scope>NUCLEOTIDE SEQUENCE [LARGE SCALE GENOMIC DNA]</scope>
    <source>
        <strain evidence="3 4">DSM 43828</strain>
    </source>
</reference>
<dbReference type="InterPro" id="IPR051450">
    <property type="entry name" value="Gfo/Idh/MocA_Oxidoreductases"/>
</dbReference>
<dbReference type="Gene3D" id="3.30.360.10">
    <property type="entry name" value="Dihydrodipicolinate Reductase, domain 2"/>
    <property type="match status" value="1"/>
</dbReference>
<organism evidence="3 4">
    <name type="scientific">Kibdelosporangium aridum</name>
    <dbReference type="NCBI Taxonomy" id="2030"/>
    <lineage>
        <taxon>Bacteria</taxon>
        <taxon>Bacillati</taxon>
        <taxon>Actinomycetota</taxon>
        <taxon>Actinomycetes</taxon>
        <taxon>Pseudonocardiales</taxon>
        <taxon>Pseudonocardiaceae</taxon>
        <taxon>Kibdelosporangium</taxon>
    </lineage>
</organism>
<accession>A0A1Y5X665</accession>
<dbReference type="InterPro" id="IPR048655">
    <property type="entry name" value="Irp3-like_C"/>
</dbReference>
<dbReference type="NCBIfam" id="TIGR01761">
    <property type="entry name" value="thiaz-red"/>
    <property type="match status" value="1"/>
</dbReference>
<sequence length="344" mass="37176">MKVVVCGTGFGRIYLRGIAADPRFELAGILARGSERSRACADEYGVPLYTSAEEVPDVDLACVVVPNGVGGGPGAHLAQEFLERGIGVLLEHPIHARELADCVRVATRRQVPFHVNTFYVHLEPVRRFLAAAKELLKTQQPLYVEATGAVHVSYDLLDIVGHTVGALNPWALADPPEVPARVLGATTGRFPYRTLDAVIGGVPVTLRIHNHVDPRDPDHHTHLHHRVVLGTDAGTLTLASTHGPVLWSPSMQVPKDGELATVPGVIPIGPPTAPSVRETFDSVWPAGVRHALDFEQSKGMQYYLTLSKLWEDLINRLGYPVEVSNPPVRPVPADDLIAAAEGAR</sequence>
<dbReference type="InterPro" id="IPR000683">
    <property type="entry name" value="Gfo/Idh/MocA-like_OxRdtase_N"/>
</dbReference>
<dbReference type="InterPro" id="IPR010091">
    <property type="entry name" value="Thiazolinyl_imide_reductase"/>
</dbReference>
<dbReference type="Gene3D" id="3.40.50.720">
    <property type="entry name" value="NAD(P)-binding Rossmann-like Domain"/>
    <property type="match status" value="1"/>
</dbReference>
<proteinExistence type="predicted"/>
<dbReference type="Pfam" id="PF21390">
    <property type="entry name" value="Irp3-like_C"/>
    <property type="match status" value="1"/>
</dbReference>
<feature type="domain" description="Thiazolinyl imine reductase-like C-terminal" evidence="2">
    <location>
        <begin position="139"/>
        <end position="248"/>
    </location>
</feature>
<dbReference type="EMBL" id="FWXV01000001">
    <property type="protein sequence ID" value="SMC73786.1"/>
    <property type="molecule type" value="Genomic_DNA"/>
</dbReference>
<gene>
    <name evidence="3" type="ORF">SAMN05661093_01804</name>
</gene>
<keyword evidence="4" id="KW-1185">Reference proteome</keyword>
<dbReference type="PANTHER" id="PTHR43377:SF1">
    <property type="entry name" value="BILIVERDIN REDUCTASE A"/>
    <property type="match status" value="1"/>
</dbReference>
<evidence type="ECO:0000259" key="2">
    <source>
        <dbReference type="Pfam" id="PF21390"/>
    </source>
</evidence>
<dbReference type="GO" id="GO:0000166">
    <property type="term" value="F:nucleotide binding"/>
    <property type="evidence" value="ECO:0007669"/>
    <property type="project" value="InterPro"/>
</dbReference>
<evidence type="ECO:0000313" key="4">
    <source>
        <dbReference type="Proteomes" id="UP000192674"/>
    </source>
</evidence>
<dbReference type="RefSeq" id="WP_084425407.1">
    <property type="nucleotide sequence ID" value="NZ_FWXV01000001.1"/>
</dbReference>
<protein>
    <submittedName>
        <fullName evidence="3">Thiazolinyl imide reductase</fullName>
    </submittedName>
</protein>
<dbReference type="OrthoDB" id="9760689at2"/>
<dbReference type="SUPFAM" id="SSF51735">
    <property type="entry name" value="NAD(P)-binding Rossmann-fold domains"/>
    <property type="match status" value="1"/>
</dbReference>
<evidence type="ECO:0000259" key="1">
    <source>
        <dbReference type="Pfam" id="PF01408"/>
    </source>
</evidence>
<name>A0A1Y5X665_KIBAR</name>
<evidence type="ECO:0000313" key="3">
    <source>
        <dbReference type="EMBL" id="SMC73786.1"/>
    </source>
</evidence>
<dbReference type="Proteomes" id="UP000192674">
    <property type="component" value="Unassembled WGS sequence"/>
</dbReference>